<dbReference type="PANTHER" id="PTHR16950">
    <property type="entry name" value="ZINC TRANSPORTER SLC39A7 HISTIDINE-RICH MEMBRANE PROTEIN KE4"/>
    <property type="match status" value="1"/>
</dbReference>
<accession>A0A0P6JGX8</accession>
<keyword evidence="5 12" id="KW-1133">Transmembrane helix</keyword>
<name>A0A0P6JGX8_HETGA</name>
<feature type="transmembrane region" description="Helical" evidence="12">
    <location>
        <begin position="88"/>
        <end position="111"/>
    </location>
</feature>
<feature type="transmembrane region" description="Helical" evidence="12">
    <location>
        <begin position="332"/>
        <end position="352"/>
    </location>
</feature>
<dbReference type="GO" id="GO:0000139">
    <property type="term" value="C:Golgi membrane"/>
    <property type="evidence" value="ECO:0007669"/>
    <property type="project" value="UniProtKB-SubCell"/>
</dbReference>
<comment type="catalytic activity">
    <reaction evidence="7">
        <text>Zn(2+)(in) = Zn(2+)(out)</text>
        <dbReference type="Rhea" id="RHEA:29351"/>
        <dbReference type="ChEBI" id="CHEBI:29105"/>
    </reaction>
</comment>
<feature type="transmembrane region" description="Helical" evidence="12">
    <location>
        <begin position="132"/>
        <end position="154"/>
    </location>
</feature>
<evidence type="ECO:0000256" key="7">
    <source>
        <dbReference type="ARBA" id="ARBA00034634"/>
    </source>
</evidence>
<dbReference type="PANTHER" id="PTHR16950:SF16">
    <property type="entry name" value="ZINC TRANSPORTER ZIP13"/>
    <property type="match status" value="1"/>
</dbReference>
<feature type="transmembrane region" description="Helical" evidence="12">
    <location>
        <begin position="174"/>
        <end position="193"/>
    </location>
</feature>
<comment type="function">
    <text evidence="11">Functions as a zinc transporter transporting Zn(2+) from the Golgi apparatus to the cytosol and thus influences the zinc level at least in areas of the cytosol. May regulate beige adipocyte differentiation.</text>
</comment>
<keyword evidence="4" id="KW-0862">Zinc</keyword>
<comment type="subcellular location">
    <subcellularLocation>
        <location evidence="1">Golgi apparatus membrane</location>
        <topology evidence="1">Multi-pass membrane protein</topology>
    </subcellularLocation>
</comment>
<keyword evidence="3 12" id="KW-0812">Transmembrane</keyword>
<evidence type="ECO:0000256" key="11">
    <source>
        <dbReference type="ARBA" id="ARBA00045302"/>
    </source>
</evidence>
<evidence type="ECO:0000256" key="3">
    <source>
        <dbReference type="ARBA" id="ARBA00022692"/>
    </source>
</evidence>
<keyword evidence="4" id="KW-0864">Zinc transport</keyword>
<comment type="similarity">
    <text evidence="2">Belongs to the ZIP transporter (TC 2.A.5) family.</text>
</comment>
<evidence type="ECO:0000256" key="1">
    <source>
        <dbReference type="ARBA" id="ARBA00004653"/>
    </source>
</evidence>
<keyword evidence="4" id="KW-0813">Transport</keyword>
<keyword evidence="4" id="KW-0406">Ion transport</keyword>
<dbReference type="GO" id="GO:0006882">
    <property type="term" value="P:intracellular zinc ion homeostasis"/>
    <property type="evidence" value="ECO:0007669"/>
    <property type="project" value="TreeGrafter"/>
</dbReference>
<organism evidence="13">
    <name type="scientific">Heterocephalus glaber</name>
    <name type="common">Naked mole rat</name>
    <dbReference type="NCBI Taxonomy" id="10181"/>
    <lineage>
        <taxon>Eukaryota</taxon>
        <taxon>Metazoa</taxon>
        <taxon>Chordata</taxon>
        <taxon>Craniata</taxon>
        <taxon>Vertebrata</taxon>
        <taxon>Euteleostomi</taxon>
        <taxon>Mammalia</taxon>
        <taxon>Eutheria</taxon>
        <taxon>Euarchontoglires</taxon>
        <taxon>Glires</taxon>
        <taxon>Rodentia</taxon>
        <taxon>Hystricomorpha</taxon>
        <taxon>Bathyergidae</taxon>
        <taxon>Heterocephalus</taxon>
    </lineage>
</organism>
<dbReference type="EMBL" id="GEBF01003614">
    <property type="protein sequence ID" value="JAO00019.1"/>
    <property type="molecule type" value="Transcribed_RNA"/>
</dbReference>
<evidence type="ECO:0000256" key="12">
    <source>
        <dbReference type="SAM" id="Phobius"/>
    </source>
</evidence>
<evidence type="ECO:0000256" key="9">
    <source>
        <dbReference type="ARBA" id="ARBA00042542"/>
    </source>
</evidence>
<dbReference type="GO" id="GO:0005385">
    <property type="term" value="F:zinc ion transmembrane transporter activity"/>
    <property type="evidence" value="ECO:0007669"/>
    <property type="project" value="TreeGrafter"/>
</dbReference>
<evidence type="ECO:0000256" key="5">
    <source>
        <dbReference type="ARBA" id="ARBA00022989"/>
    </source>
</evidence>
<dbReference type="AlphaFoldDB" id="A0A0P6JGX8"/>
<evidence type="ECO:0000256" key="4">
    <source>
        <dbReference type="ARBA" id="ARBA00022906"/>
    </source>
</evidence>
<feature type="transmembrane region" description="Helical" evidence="12">
    <location>
        <begin position="364"/>
        <end position="385"/>
    </location>
</feature>
<evidence type="ECO:0000313" key="13">
    <source>
        <dbReference type="EMBL" id="JAO00019.1"/>
    </source>
</evidence>
<evidence type="ECO:0000256" key="10">
    <source>
        <dbReference type="ARBA" id="ARBA00042972"/>
    </source>
</evidence>
<dbReference type="InterPro" id="IPR003689">
    <property type="entry name" value="ZIP"/>
</dbReference>
<evidence type="ECO:0000256" key="6">
    <source>
        <dbReference type="ARBA" id="ARBA00023136"/>
    </source>
</evidence>
<protein>
    <recommendedName>
        <fullName evidence="8">Zinc transporter ZIP13</fullName>
    </recommendedName>
    <alternativeName>
        <fullName evidence="9">Solute carrier family 39 member 13</fullName>
    </alternativeName>
    <alternativeName>
        <fullName evidence="10">Zrt- and Irt-like protein 13</fullName>
    </alternativeName>
</protein>
<evidence type="ECO:0000256" key="8">
    <source>
        <dbReference type="ARBA" id="ARBA00040592"/>
    </source>
</evidence>
<dbReference type="Pfam" id="PF02535">
    <property type="entry name" value="Zip"/>
    <property type="match status" value="1"/>
</dbReference>
<keyword evidence="6 12" id="KW-0472">Membrane</keyword>
<reference evidence="13" key="1">
    <citation type="submission" date="2015-10" db="EMBL/GenBank/DDBJ databases">
        <title>FRAMA: From RNA-seq data to annotated mRNA assemblies.</title>
        <authorList>
            <person name="Bens M."/>
            <person name="Sahm A."/>
            <person name="Jahn N."/>
            <person name="Morhart M."/>
            <person name="Holtze S."/>
            <person name="Hildebrandt T.B."/>
            <person name="Platzer M."/>
            <person name="Szafranski K."/>
        </authorList>
    </citation>
    <scope>NUCLEOTIDE SEQUENCE</scope>
    <source>
        <tissue evidence="13">Kidney</tissue>
    </source>
</reference>
<sequence>MPHVLSRCVGKAGHPPQGPLCFSARGMPGCPCPGCGMAGQRLLFLITLALQLLGRAGGSQPALQNRGAAAACRLDSESWGSLLSSDRLDTWICSLLGSLIVGLTGVFPLLVIPLEMGTMLRSEAGTLRLKQLLSFALGGLLGNVFLHLLPEAWAYTCSASPGAEGQSLQQQQQLGLWVIAGFLTFLALEKVFLDSKEREESRQASSKDPTAAALNGGHCAVRVVAQPSLNTEVRNLKVSGYLNLLANTIDNFTHGLAVAASFLVSKKMGLLTTVAIVLHEIPHEVGDFAILLRAGFDRWSAAKLQLSTALGGLLGSCFAICTQSPKGVEETVAWVLPFTSGGFLYIALVNVLPDLLEEDDPWLSLQQVLLLCAGVVVMVLLSLYIE</sequence>
<evidence type="ECO:0000256" key="2">
    <source>
        <dbReference type="ARBA" id="ARBA00006939"/>
    </source>
</evidence>
<proteinExistence type="inferred from homology"/>
<gene>
    <name evidence="13" type="primary">SLC39A13</name>
</gene>